<dbReference type="EMBL" id="JAWWNJ010000013">
    <property type="protein sequence ID" value="KAK7042013.1"/>
    <property type="molecule type" value="Genomic_DNA"/>
</dbReference>
<name>A0AAW0CTW8_9AGAR</name>
<keyword evidence="2" id="KW-1185">Reference proteome</keyword>
<gene>
    <name evidence="1" type="ORF">R3P38DRAFT_2888115</name>
</gene>
<reference evidence="1 2" key="1">
    <citation type="journal article" date="2024" name="J Genomics">
        <title>Draft genome sequencing and assembly of Favolaschia claudopus CIRM-BRFM 2984 isolated from oak limbs.</title>
        <authorList>
            <person name="Navarro D."/>
            <person name="Drula E."/>
            <person name="Chaduli D."/>
            <person name="Cazenave R."/>
            <person name="Ahrendt S."/>
            <person name="Wang J."/>
            <person name="Lipzen A."/>
            <person name="Daum C."/>
            <person name="Barry K."/>
            <person name="Grigoriev I.V."/>
            <person name="Favel A."/>
            <person name="Rosso M.N."/>
            <person name="Martin F."/>
        </authorList>
    </citation>
    <scope>NUCLEOTIDE SEQUENCE [LARGE SCALE GENOMIC DNA]</scope>
    <source>
        <strain evidence="1 2">CIRM-BRFM 2984</strain>
    </source>
</reference>
<dbReference type="SUPFAM" id="SSF52047">
    <property type="entry name" value="RNI-like"/>
    <property type="match status" value="1"/>
</dbReference>
<sequence length="438" mass="49326">MSPLPQLPQDIVNSIIALAPSDSLHACALTAISFVQSSQRRIFRSVSLGKMPDYDRMMSILDMSPHLGEYVKDLALYIAGLPANWEALAFALSTMTELERLTIIGNTVESASSCLSLRWHPWLFDLLSLPSLRCVGLDDLYDVPPSLITDLLETVEEVSLAQLFLARDAEEEYENGYSGSDNFFIPTSHFLWHLAVHDDCEELLPFLLSPRRIGYFRNLSRLSLRTICISEDHRRDLESALAACAASLTRLEIEYTNPFVLPALPALCHLELRIHADILTIVDAYSFPETVLIALEATPNLNTIALAIRERPMGQHSFDWGLLPISTAGKWQDLDHRLVKMHRGQLSRKVEAVQGVQDTIDSEDGLPLGKGNAAHFPSPRFEVRFSLLYLDHYEEDRYSKFASDMKDRLPAINEAGLTTFCSGHIFQHPMDKFSRNTR</sequence>
<proteinExistence type="predicted"/>
<dbReference type="AlphaFoldDB" id="A0AAW0CTW8"/>
<accession>A0AAW0CTW8</accession>
<comment type="caution">
    <text evidence="1">The sequence shown here is derived from an EMBL/GenBank/DDBJ whole genome shotgun (WGS) entry which is preliminary data.</text>
</comment>
<evidence type="ECO:0000313" key="2">
    <source>
        <dbReference type="Proteomes" id="UP001362999"/>
    </source>
</evidence>
<evidence type="ECO:0008006" key="3">
    <source>
        <dbReference type="Google" id="ProtNLM"/>
    </source>
</evidence>
<evidence type="ECO:0000313" key="1">
    <source>
        <dbReference type="EMBL" id="KAK7042013.1"/>
    </source>
</evidence>
<protein>
    <recommendedName>
        <fullName evidence="3">F-box domain-containing protein</fullName>
    </recommendedName>
</protein>
<dbReference type="Proteomes" id="UP001362999">
    <property type="component" value="Unassembled WGS sequence"/>
</dbReference>
<organism evidence="1 2">
    <name type="scientific">Favolaschia claudopus</name>
    <dbReference type="NCBI Taxonomy" id="2862362"/>
    <lineage>
        <taxon>Eukaryota</taxon>
        <taxon>Fungi</taxon>
        <taxon>Dikarya</taxon>
        <taxon>Basidiomycota</taxon>
        <taxon>Agaricomycotina</taxon>
        <taxon>Agaricomycetes</taxon>
        <taxon>Agaricomycetidae</taxon>
        <taxon>Agaricales</taxon>
        <taxon>Marasmiineae</taxon>
        <taxon>Mycenaceae</taxon>
        <taxon>Favolaschia</taxon>
    </lineage>
</organism>